<dbReference type="EMBL" id="MN740383">
    <property type="protein sequence ID" value="QHU03495.1"/>
    <property type="molecule type" value="Genomic_DNA"/>
</dbReference>
<feature type="domain" description="NFACT RNA-binding" evidence="1">
    <location>
        <begin position="5"/>
        <end position="103"/>
    </location>
</feature>
<protein>
    <recommendedName>
        <fullName evidence="1">NFACT RNA-binding domain-containing protein</fullName>
    </recommendedName>
</protein>
<evidence type="ECO:0000313" key="2">
    <source>
        <dbReference type="EMBL" id="QHU03495.1"/>
    </source>
</evidence>
<dbReference type="Pfam" id="PF05670">
    <property type="entry name" value="NFACT-R_1"/>
    <property type="match status" value="1"/>
</dbReference>
<accession>A0A6C0JCC6</accession>
<dbReference type="AlphaFoldDB" id="A0A6C0JCC6"/>
<sequence>MKNYESLDSITIRVGDSAKENDKLSTESNPKYWWLHVSECPGSHVVICHEGEVVPKETKRDAAVLAVQHSKAPPQKMTKVDFVRVDQVYKYVNTQHGQVLIEGDVTKLTVFMNKEKPRLERLLKKIT</sequence>
<name>A0A6C0JCC6_9ZZZZ</name>
<dbReference type="InterPro" id="IPR008532">
    <property type="entry name" value="NFACT_RNA-bd"/>
</dbReference>
<evidence type="ECO:0000259" key="1">
    <source>
        <dbReference type="Pfam" id="PF05670"/>
    </source>
</evidence>
<organism evidence="2">
    <name type="scientific">viral metagenome</name>
    <dbReference type="NCBI Taxonomy" id="1070528"/>
    <lineage>
        <taxon>unclassified sequences</taxon>
        <taxon>metagenomes</taxon>
        <taxon>organismal metagenomes</taxon>
    </lineage>
</organism>
<reference evidence="2" key="1">
    <citation type="journal article" date="2020" name="Nature">
        <title>Giant virus diversity and host interactions through global metagenomics.</title>
        <authorList>
            <person name="Schulz F."/>
            <person name="Roux S."/>
            <person name="Paez-Espino D."/>
            <person name="Jungbluth S."/>
            <person name="Walsh D.A."/>
            <person name="Denef V.J."/>
            <person name="McMahon K.D."/>
            <person name="Konstantinidis K.T."/>
            <person name="Eloe-Fadrosh E.A."/>
            <person name="Kyrpides N.C."/>
            <person name="Woyke T."/>
        </authorList>
    </citation>
    <scope>NUCLEOTIDE SEQUENCE</scope>
    <source>
        <strain evidence="2">GVMAG-M-3300027206-1</strain>
    </source>
</reference>
<proteinExistence type="predicted"/>